<evidence type="ECO:0000313" key="2">
    <source>
        <dbReference type="EMBL" id="GHD85466.1"/>
    </source>
</evidence>
<evidence type="ECO:0008006" key="4">
    <source>
        <dbReference type="Google" id="ProtNLM"/>
    </source>
</evidence>
<dbReference type="Proteomes" id="UP000608955">
    <property type="component" value="Unassembled WGS sequence"/>
</dbReference>
<dbReference type="InterPro" id="IPR011051">
    <property type="entry name" value="RmlC_Cupin_sf"/>
</dbReference>
<dbReference type="AlphaFoldDB" id="A0A918XZN3"/>
<accession>A0A918XZN3</accession>
<proteinExistence type="predicted"/>
<evidence type="ECO:0000256" key="1">
    <source>
        <dbReference type="SAM" id="MobiDB-lite"/>
    </source>
</evidence>
<dbReference type="InterPro" id="IPR014710">
    <property type="entry name" value="RmlC-like_jellyroll"/>
</dbReference>
<gene>
    <name evidence="2" type="ORF">GCM10010508_09340</name>
</gene>
<dbReference type="Gene3D" id="2.60.120.10">
    <property type="entry name" value="Jelly Rolls"/>
    <property type="match status" value="1"/>
</dbReference>
<organism evidence="2 3">
    <name type="scientific">Streptomyces naganishii JCM 4654</name>
    <dbReference type="NCBI Taxonomy" id="1306179"/>
    <lineage>
        <taxon>Bacteria</taxon>
        <taxon>Bacillati</taxon>
        <taxon>Actinomycetota</taxon>
        <taxon>Actinomycetes</taxon>
        <taxon>Kitasatosporales</taxon>
        <taxon>Streptomycetaceae</taxon>
        <taxon>Streptomyces</taxon>
    </lineage>
</organism>
<dbReference type="SUPFAM" id="SSF51182">
    <property type="entry name" value="RmlC-like cupins"/>
    <property type="match status" value="1"/>
</dbReference>
<feature type="region of interest" description="Disordered" evidence="1">
    <location>
        <begin position="1"/>
        <end position="39"/>
    </location>
</feature>
<dbReference type="EMBL" id="BMVF01000002">
    <property type="protein sequence ID" value="GHD85466.1"/>
    <property type="molecule type" value="Genomic_DNA"/>
</dbReference>
<protein>
    <recommendedName>
        <fullName evidence="4">AraC-type arabinose-binding/dimerisation domain-containing protein</fullName>
    </recommendedName>
</protein>
<keyword evidence="3" id="KW-1185">Reference proteome</keyword>
<comment type="caution">
    <text evidence="2">The sequence shown here is derived from an EMBL/GenBank/DDBJ whole genome shotgun (WGS) entry which is preliminary data.</text>
</comment>
<sequence>MPEADSTADSPAGSTADSPADSTADSPAGSAADSTAADAPAPQRLCDIPALTGGPVTAPGVVWKLAESGRQLDANVVRLPAGRRIDTHTERDLDVLLLVVAGDGVLGSGTADEPQPLTEGTLFWLPHGSTRSVTAGAGGLSYVTVHRRRPGMQVRSGPPPAPGA</sequence>
<reference evidence="2" key="1">
    <citation type="journal article" date="2014" name="Int. J. Syst. Evol. Microbiol.">
        <title>Complete genome sequence of Corynebacterium casei LMG S-19264T (=DSM 44701T), isolated from a smear-ripened cheese.</title>
        <authorList>
            <consortium name="US DOE Joint Genome Institute (JGI-PGF)"/>
            <person name="Walter F."/>
            <person name="Albersmeier A."/>
            <person name="Kalinowski J."/>
            <person name="Ruckert C."/>
        </authorList>
    </citation>
    <scope>NUCLEOTIDE SEQUENCE</scope>
    <source>
        <strain evidence="2">JCM 4654</strain>
    </source>
</reference>
<reference evidence="2" key="2">
    <citation type="submission" date="2020-09" db="EMBL/GenBank/DDBJ databases">
        <authorList>
            <person name="Sun Q."/>
            <person name="Ohkuma M."/>
        </authorList>
    </citation>
    <scope>NUCLEOTIDE SEQUENCE</scope>
    <source>
        <strain evidence="2">JCM 4654</strain>
    </source>
</reference>
<name>A0A918XZN3_9ACTN</name>
<evidence type="ECO:0000313" key="3">
    <source>
        <dbReference type="Proteomes" id="UP000608955"/>
    </source>
</evidence>